<dbReference type="InterPro" id="IPR034139">
    <property type="entry name" value="TOPRIM_OLD"/>
</dbReference>
<dbReference type="EMBL" id="JAMTCK010000001">
    <property type="protein sequence ID" value="MCP2163582.1"/>
    <property type="molecule type" value="Genomic_DNA"/>
</dbReference>
<dbReference type="Proteomes" id="UP001206128">
    <property type="component" value="Unassembled WGS sequence"/>
</dbReference>
<dbReference type="RefSeq" id="WP_253766348.1">
    <property type="nucleotide sequence ID" value="NZ_JAMTCK010000001.1"/>
</dbReference>
<protein>
    <recommendedName>
        <fullName evidence="1">OLD protein-like TOPRIM domain-containing protein</fullName>
    </recommendedName>
</protein>
<evidence type="ECO:0000259" key="1">
    <source>
        <dbReference type="Pfam" id="PF20469"/>
    </source>
</evidence>
<proteinExistence type="predicted"/>
<dbReference type="AlphaFoldDB" id="A0AAE3KE62"/>
<sequence length="199" mass="21845">MPTSPQPGRDRGLRAVVLVEGHSDQLALQVLARRLGRDLAGEGIGVVAMSGATNIARYLDHYGPPGLDVTVAGLYDSAEERFFRRGLERIGRRPGPGPDGMAECGFFRCTADLEDELIRAIGAERVERLVEADGGIASFRRLQRQPAQRDRSLHDQLRRLMGGRAGGKYRYARLMAEAVDLDRVPRPLNAVLDHLPPPS</sequence>
<organism evidence="2 3">
    <name type="scientific">Goodfellowiella coeruleoviolacea</name>
    <dbReference type="NCBI Taxonomy" id="334858"/>
    <lineage>
        <taxon>Bacteria</taxon>
        <taxon>Bacillati</taxon>
        <taxon>Actinomycetota</taxon>
        <taxon>Actinomycetes</taxon>
        <taxon>Pseudonocardiales</taxon>
        <taxon>Pseudonocardiaceae</taxon>
        <taxon>Goodfellowiella</taxon>
    </lineage>
</organism>
<gene>
    <name evidence="2" type="ORF">LX83_000422</name>
</gene>
<feature type="domain" description="OLD protein-like TOPRIM" evidence="1">
    <location>
        <begin position="14"/>
        <end position="63"/>
    </location>
</feature>
<reference evidence="2" key="1">
    <citation type="submission" date="2022-06" db="EMBL/GenBank/DDBJ databases">
        <title>Genomic Encyclopedia of Archaeal and Bacterial Type Strains, Phase II (KMG-II): from individual species to whole genera.</title>
        <authorList>
            <person name="Goeker M."/>
        </authorList>
    </citation>
    <scope>NUCLEOTIDE SEQUENCE</scope>
    <source>
        <strain evidence="2">DSM 43935</strain>
    </source>
</reference>
<accession>A0AAE3KE62</accession>
<evidence type="ECO:0000313" key="2">
    <source>
        <dbReference type="EMBL" id="MCP2163582.1"/>
    </source>
</evidence>
<evidence type="ECO:0000313" key="3">
    <source>
        <dbReference type="Proteomes" id="UP001206128"/>
    </source>
</evidence>
<dbReference type="Pfam" id="PF20469">
    <property type="entry name" value="OLD-like_TOPRIM"/>
    <property type="match status" value="1"/>
</dbReference>
<keyword evidence="3" id="KW-1185">Reference proteome</keyword>
<comment type="caution">
    <text evidence="2">The sequence shown here is derived from an EMBL/GenBank/DDBJ whole genome shotgun (WGS) entry which is preliminary data.</text>
</comment>
<name>A0AAE3KE62_9PSEU</name>